<comment type="caution">
    <text evidence="3">The sequence shown here is derived from an EMBL/GenBank/DDBJ whole genome shotgun (WGS) entry which is preliminary data.</text>
</comment>
<name>A0A235FAB1_9BACL</name>
<dbReference type="AlphaFoldDB" id="A0A235FAB1"/>
<reference evidence="3 4" key="1">
    <citation type="submission" date="2017-07" db="EMBL/GenBank/DDBJ databases">
        <title>Fictibacillus sp. nov. GDSW-R2A3 Genome sequencing and assembly.</title>
        <authorList>
            <person name="Mayilraj S."/>
        </authorList>
    </citation>
    <scope>NUCLEOTIDE SEQUENCE [LARGE SCALE GENOMIC DNA]</scope>
    <source>
        <strain evidence="3 4">GDSW-R2A3</strain>
    </source>
</reference>
<feature type="domain" description="Siphovirus-type tail component C-terminal" evidence="2">
    <location>
        <begin position="183"/>
        <end position="266"/>
    </location>
</feature>
<evidence type="ECO:0000313" key="4">
    <source>
        <dbReference type="Proteomes" id="UP000215059"/>
    </source>
</evidence>
<evidence type="ECO:0000259" key="2">
    <source>
        <dbReference type="Pfam" id="PF22768"/>
    </source>
</evidence>
<dbReference type="InterPro" id="IPR054738">
    <property type="entry name" value="Siphovirus-type_tail_C"/>
</dbReference>
<dbReference type="EMBL" id="NOII01000002">
    <property type="protein sequence ID" value="OYD57867.1"/>
    <property type="molecule type" value="Genomic_DNA"/>
</dbReference>
<accession>A0A235FAB1</accession>
<keyword evidence="4" id="KW-1185">Reference proteome</keyword>
<organism evidence="3 4">
    <name type="scientific">Fictibacillus aquaticus</name>
    <dbReference type="NCBI Taxonomy" id="2021314"/>
    <lineage>
        <taxon>Bacteria</taxon>
        <taxon>Bacillati</taxon>
        <taxon>Bacillota</taxon>
        <taxon>Bacilli</taxon>
        <taxon>Bacillales</taxon>
        <taxon>Fictibacillaceae</taxon>
        <taxon>Fictibacillus</taxon>
    </lineage>
</organism>
<gene>
    <name evidence="3" type="ORF">CGZ90_08165</name>
</gene>
<dbReference type="Pfam" id="PF05709">
    <property type="entry name" value="Sipho_tail"/>
    <property type="match status" value="1"/>
</dbReference>
<dbReference type="Pfam" id="PF22768">
    <property type="entry name" value="SPP1_Dit"/>
    <property type="match status" value="1"/>
</dbReference>
<dbReference type="OrthoDB" id="2194642at2"/>
<proteinExistence type="predicted"/>
<protein>
    <submittedName>
        <fullName evidence="3">Phage tail protein</fullName>
    </submittedName>
</protein>
<dbReference type="Gene3D" id="2.40.30.200">
    <property type="match status" value="1"/>
</dbReference>
<feature type="domain" description="Siphovirus-type tail component RIFT-related" evidence="1">
    <location>
        <begin position="13"/>
        <end position="123"/>
    </location>
</feature>
<evidence type="ECO:0000259" key="1">
    <source>
        <dbReference type="Pfam" id="PF05709"/>
    </source>
</evidence>
<dbReference type="Proteomes" id="UP000215059">
    <property type="component" value="Unassembled WGS sequence"/>
</dbReference>
<evidence type="ECO:0000313" key="3">
    <source>
        <dbReference type="EMBL" id="OYD57867.1"/>
    </source>
</evidence>
<dbReference type="RefSeq" id="WP_094251900.1">
    <property type="nucleotide sequence ID" value="NZ_JBHLXL010000001.1"/>
</dbReference>
<dbReference type="InterPro" id="IPR008841">
    <property type="entry name" value="Siphovirus-type_tail_N"/>
</dbReference>
<sequence>MSLLLIKNGVTYDLEAEGIETLRFFYESLNPQNETDNIENEDGSEDLGTTYGPRILTAYCKFAAADYYDYSLKRSEVYRLLTSKEPYYLIHYSEPWKRWKVKLNKSFLPEKKKNHGIFTLEFIAHNPYAESAGTTLDPFTFDSELWGMGQGLTEEDAVYAHSTSGFTIFNAGDVAINPRRRPLKITFTGASTNLTITNNTTGETWSYTGTTTAGQTLTLDGVRSLKNGASVFGDTNRKLITLQPGPNDFTVTGATGTFTITFDFRFYYV</sequence>